<protein>
    <submittedName>
        <fullName evidence="1">Uncharacterized protein</fullName>
    </submittedName>
</protein>
<sequence length="36" mass="4229">MSCDGHYIIYRPITLGICTYQHADRQFVNEQKENPS</sequence>
<evidence type="ECO:0000313" key="1">
    <source>
        <dbReference type="EMBL" id="JAD20220.1"/>
    </source>
</evidence>
<reference evidence="1" key="1">
    <citation type="submission" date="2014-09" db="EMBL/GenBank/DDBJ databases">
        <authorList>
            <person name="Magalhaes I.L.F."/>
            <person name="Oliveira U."/>
            <person name="Santos F.R."/>
            <person name="Vidigal T.H.D.A."/>
            <person name="Brescovit A.D."/>
            <person name="Santos A.J."/>
        </authorList>
    </citation>
    <scope>NUCLEOTIDE SEQUENCE</scope>
    <source>
        <tissue evidence="1">Shoot tissue taken approximately 20 cm above the soil surface</tissue>
    </source>
</reference>
<reference evidence="1" key="2">
    <citation type="journal article" date="2015" name="Data Brief">
        <title>Shoot transcriptome of the giant reed, Arundo donax.</title>
        <authorList>
            <person name="Barrero R.A."/>
            <person name="Guerrero F.D."/>
            <person name="Moolhuijzen P."/>
            <person name="Goolsby J.A."/>
            <person name="Tidwell J."/>
            <person name="Bellgard S.E."/>
            <person name="Bellgard M.I."/>
        </authorList>
    </citation>
    <scope>NUCLEOTIDE SEQUENCE</scope>
    <source>
        <tissue evidence="1">Shoot tissue taken approximately 20 cm above the soil surface</tissue>
    </source>
</reference>
<accession>A0A0A8Y495</accession>
<organism evidence="1">
    <name type="scientific">Arundo donax</name>
    <name type="common">Giant reed</name>
    <name type="synonym">Donax arundinaceus</name>
    <dbReference type="NCBI Taxonomy" id="35708"/>
    <lineage>
        <taxon>Eukaryota</taxon>
        <taxon>Viridiplantae</taxon>
        <taxon>Streptophyta</taxon>
        <taxon>Embryophyta</taxon>
        <taxon>Tracheophyta</taxon>
        <taxon>Spermatophyta</taxon>
        <taxon>Magnoliopsida</taxon>
        <taxon>Liliopsida</taxon>
        <taxon>Poales</taxon>
        <taxon>Poaceae</taxon>
        <taxon>PACMAD clade</taxon>
        <taxon>Arundinoideae</taxon>
        <taxon>Arundineae</taxon>
        <taxon>Arundo</taxon>
    </lineage>
</organism>
<dbReference type="AlphaFoldDB" id="A0A0A8Y495"/>
<proteinExistence type="predicted"/>
<name>A0A0A8Y495_ARUDO</name>
<dbReference type="EMBL" id="GBRH01277675">
    <property type="protein sequence ID" value="JAD20220.1"/>
    <property type="molecule type" value="Transcribed_RNA"/>
</dbReference>